<evidence type="ECO:0000259" key="6">
    <source>
        <dbReference type="Pfam" id="PF01957"/>
    </source>
</evidence>
<dbReference type="InterPro" id="IPR002810">
    <property type="entry name" value="NfeD-like_C"/>
</dbReference>
<comment type="caution">
    <text evidence="7">The sequence shown here is derived from an EMBL/GenBank/DDBJ whole genome shotgun (WGS) entry which is preliminary data.</text>
</comment>
<evidence type="ECO:0000256" key="4">
    <source>
        <dbReference type="ARBA" id="ARBA00023136"/>
    </source>
</evidence>
<dbReference type="GO" id="GO:0005886">
    <property type="term" value="C:plasma membrane"/>
    <property type="evidence" value="ECO:0007669"/>
    <property type="project" value="TreeGrafter"/>
</dbReference>
<proteinExistence type="predicted"/>
<feature type="domain" description="NfeD-like C-terminal" evidence="6">
    <location>
        <begin position="94"/>
        <end position="148"/>
    </location>
</feature>
<feature type="transmembrane region" description="Helical" evidence="5">
    <location>
        <begin position="12"/>
        <end position="39"/>
    </location>
</feature>
<sequence length="149" mass="16116">MPFLTSVDFHDHWWWLILAVVLAIGEVFMPGIFLIWVAIAAALTGLIAMGIDISLTVQFLLFAVLCLLATWGGRRWYADNPVPSQDPLLNDRTARMIGEVVMVVDAIDGGHGRVRVGDSVWNCKGPDAPVGTHVRVAGGDGATLIVEPI</sequence>
<evidence type="ECO:0000256" key="5">
    <source>
        <dbReference type="SAM" id="Phobius"/>
    </source>
</evidence>
<evidence type="ECO:0000313" key="8">
    <source>
        <dbReference type="Proteomes" id="UP000552700"/>
    </source>
</evidence>
<protein>
    <recommendedName>
        <fullName evidence="6">NfeD-like C-terminal domain-containing protein</fullName>
    </recommendedName>
</protein>
<dbReference type="PANTHER" id="PTHR33507:SF3">
    <property type="entry name" value="INNER MEMBRANE PROTEIN YBBJ"/>
    <property type="match status" value="1"/>
</dbReference>
<keyword evidence="4 5" id="KW-0472">Membrane</keyword>
<dbReference type="EMBL" id="JACIJP010000001">
    <property type="protein sequence ID" value="MBB6122532.1"/>
    <property type="molecule type" value="Genomic_DNA"/>
</dbReference>
<evidence type="ECO:0000313" key="7">
    <source>
        <dbReference type="EMBL" id="MBB6122532.1"/>
    </source>
</evidence>
<organism evidence="7 8">
    <name type="scientific">Sphingobium subterraneum</name>
    <dbReference type="NCBI Taxonomy" id="627688"/>
    <lineage>
        <taxon>Bacteria</taxon>
        <taxon>Pseudomonadati</taxon>
        <taxon>Pseudomonadota</taxon>
        <taxon>Alphaproteobacteria</taxon>
        <taxon>Sphingomonadales</taxon>
        <taxon>Sphingomonadaceae</taxon>
        <taxon>Sphingobium</taxon>
    </lineage>
</organism>
<dbReference type="InterPro" id="IPR052165">
    <property type="entry name" value="Membrane_assoc_protease"/>
</dbReference>
<keyword evidence="8" id="KW-1185">Reference proteome</keyword>
<name>A0A841IWJ7_9SPHN</name>
<evidence type="ECO:0000256" key="2">
    <source>
        <dbReference type="ARBA" id="ARBA00022692"/>
    </source>
</evidence>
<dbReference type="Pfam" id="PF01957">
    <property type="entry name" value="NfeD"/>
    <property type="match status" value="1"/>
</dbReference>
<keyword evidence="2 5" id="KW-0812">Transmembrane</keyword>
<feature type="transmembrane region" description="Helical" evidence="5">
    <location>
        <begin position="46"/>
        <end position="71"/>
    </location>
</feature>
<gene>
    <name evidence="7" type="ORF">FHS92_000239</name>
</gene>
<dbReference type="RefSeq" id="WP_184076756.1">
    <property type="nucleotide sequence ID" value="NZ_JACIJP010000001.1"/>
</dbReference>
<accession>A0A841IWJ7</accession>
<comment type="subcellular location">
    <subcellularLocation>
        <location evidence="1">Membrane</location>
        <topology evidence="1">Multi-pass membrane protein</topology>
    </subcellularLocation>
</comment>
<dbReference type="Proteomes" id="UP000552700">
    <property type="component" value="Unassembled WGS sequence"/>
</dbReference>
<dbReference type="AlphaFoldDB" id="A0A841IWJ7"/>
<reference evidence="7 8" key="1">
    <citation type="submission" date="2020-08" db="EMBL/GenBank/DDBJ databases">
        <title>Genomic Encyclopedia of Type Strains, Phase IV (KMG-IV): sequencing the most valuable type-strain genomes for metagenomic binning, comparative biology and taxonomic classification.</title>
        <authorList>
            <person name="Goeker M."/>
        </authorList>
    </citation>
    <scope>NUCLEOTIDE SEQUENCE [LARGE SCALE GENOMIC DNA]</scope>
    <source>
        <strain evidence="7 8">DSM 102255</strain>
    </source>
</reference>
<dbReference type="PANTHER" id="PTHR33507">
    <property type="entry name" value="INNER MEMBRANE PROTEIN YBBJ"/>
    <property type="match status" value="1"/>
</dbReference>
<dbReference type="InterPro" id="IPR012340">
    <property type="entry name" value="NA-bd_OB-fold"/>
</dbReference>
<keyword evidence="3 5" id="KW-1133">Transmembrane helix</keyword>
<dbReference type="Gene3D" id="2.40.50.140">
    <property type="entry name" value="Nucleic acid-binding proteins"/>
    <property type="match status" value="1"/>
</dbReference>
<evidence type="ECO:0000256" key="1">
    <source>
        <dbReference type="ARBA" id="ARBA00004141"/>
    </source>
</evidence>
<evidence type="ECO:0000256" key="3">
    <source>
        <dbReference type="ARBA" id="ARBA00022989"/>
    </source>
</evidence>